<evidence type="ECO:0000313" key="3">
    <source>
        <dbReference type="Proteomes" id="UP001162800"/>
    </source>
</evidence>
<dbReference type="InterPro" id="IPR036390">
    <property type="entry name" value="WH_DNA-bd_sf"/>
</dbReference>
<dbReference type="InterPro" id="IPR036388">
    <property type="entry name" value="WH-like_DNA-bd_sf"/>
</dbReference>
<proteinExistence type="predicted"/>
<dbReference type="SMART" id="SM00347">
    <property type="entry name" value="HTH_MARR"/>
    <property type="match status" value="1"/>
</dbReference>
<dbReference type="Gene3D" id="1.10.10.10">
    <property type="entry name" value="Winged helix-like DNA-binding domain superfamily/Winged helix DNA-binding domain"/>
    <property type="match status" value="1"/>
</dbReference>
<dbReference type="SUPFAM" id="SSF46785">
    <property type="entry name" value="Winged helix' DNA-binding domain"/>
    <property type="match status" value="1"/>
</dbReference>
<dbReference type="EMBL" id="CP106881">
    <property type="protein sequence ID" value="UYG53085.1"/>
    <property type="molecule type" value="Genomic_DNA"/>
</dbReference>
<dbReference type="PANTHER" id="PTHR33164">
    <property type="entry name" value="TRANSCRIPTIONAL REGULATOR, MARR FAMILY"/>
    <property type="match status" value="1"/>
</dbReference>
<accession>A0ABY6GEH6</accession>
<dbReference type="PANTHER" id="PTHR33164:SF95">
    <property type="entry name" value="TRANSCRIPTIONAL REGULATOR"/>
    <property type="match status" value="1"/>
</dbReference>
<dbReference type="InterPro" id="IPR039422">
    <property type="entry name" value="MarR/SlyA-like"/>
</dbReference>
<dbReference type="InterPro" id="IPR000835">
    <property type="entry name" value="HTH_MarR-typ"/>
</dbReference>
<evidence type="ECO:0000313" key="2">
    <source>
        <dbReference type="EMBL" id="UYG53085.1"/>
    </source>
</evidence>
<organism evidence="2 3">
    <name type="scientific">Comamonas endophytica</name>
    <dbReference type="NCBI Taxonomy" id="2949090"/>
    <lineage>
        <taxon>Bacteria</taxon>
        <taxon>Pseudomonadati</taxon>
        <taxon>Pseudomonadota</taxon>
        <taxon>Betaproteobacteria</taxon>
        <taxon>Burkholderiales</taxon>
        <taxon>Comamonadaceae</taxon>
        <taxon>Comamonas</taxon>
    </lineage>
</organism>
<protein>
    <submittedName>
        <fullName evidence="2">MarR family transcriptional regulator</fullName>
    </submittedName>
</protein>
<dbReference type="PRINTS" id="PR00598">
    <property type="entry name" value="HTHMARR"/>
</dbReference>
<gene>
    <name evidence="2" type="ORF">M9799_07685</name>
</gene>
<dbReference type="RefSeq" id="WP_231043022.1">
    <property type="nucleotide sequence ID" value="NZ_CP106881.1"/>
</dbReference>
<reference evidence="2" key="1">
    <citation type="submission" date="2022-09" db="EMBL/GenBank/DDBJ databases">
        <title>The complete genome of Acidovorax sp. 5MLIR.</title>
        <authorList>
            <person name="Liu L."/>
            <person name="Yue J."/>
            <person name="Yang F."/>
            <person name="Yuan J."/>
            <person name="Li L."/>
        </authorList>
    </citation>
    <scope>NUCLEOTIDE SEQUENCE</scope>
    <source>
        <strain evidence="2">5MLIR</strain>
    </source>
</reference>
<keyword evidence="3" id="KW-1185">Reference proteome</keyword>
<dbReference type="Proteomes" id="UP001162800">
    <property type="component" value="Chromosome"/>
</dbReference>
<dbReference type="Pfam" id="PF12802">
    <property type="entry name" value="MarR_2"/>
    <property type="match status" value="1"/>
</dbReference>
<evidence type="ECO:0000259" key="1">
    <source>
        <dbReference type="PROSITE" id="PS50995"/>
    </source>
</evidence>
<dbReference type="PROSITE" id="PS50995">
    <property type="entry name" value="HTH_MARR_2"/>
    <property type="match status" value="1"/>
</dbReference>
<name>A0ABY6GEH6_9BURK</name>
<feature type="domain" description="HTH marR-type" evidence="1">
    <location>
        <begin position="6"/>
        <end position="137"/>
    </location>
</feature>
<sequence length="142" mass="16231">MTANHPADVFDAMHDLMHAYRQRMRAAMQAELTPNEARALLFVGRHPMRTQRDLVEHSGNDKAQIARMLGTLEEKGWLERVPHAQDARSRCLRLSPAGQAVFERMGERRREITARMLRDFSPGEQEVLRGLLGRMVGNLEGE</sequence>